<evidence type="ECO:0000256" key="2">
    <source>
        <dbReference type="SAM" id="Phobius"/>
    </source>
</evidence>
<dbReference type="InterPro" id="IPR003399">
    <property type="entry name" value="Mce/MlaD"/>
</dbReference>
<organism evidence="4 5">
    <name type="scientific">Gaetbulibacter aestuarii</name>
    <dbReference type="NCBI Taxonomy" id="1502358"/>
    <lineage>
        <taxon>Bacteria</taxon>
        <taxon>Pseudomonadati</taxon>
        <taxon>Bacteroidota</taxon>
        <taxon>Flavobacteriia</taxon>
        <taxon>Flavobacteriales</taxon>
        <taxon>Flavobacteriaceae</taxon>
        <taxon>Gaetbulibacter</taxon>
    </lineage>
</organism>
<gene>
    <name evidence="4" type="ORF">V8G58_09650</name>
</gene>
<feature type="transmembrane region" description="Helical" evidence="2">
    <location>
        <begin position="7"/>
        <end position="27"/>
    </location>
</feature>
<evidence type="ECO:0000256" key="1">
    <source>
        <dbReference type="SAM" id="Coils"/>
    </source>
</evidence>
<proteinExistence type="predicted"/>
<evidence type="ECO:0000313" key="4">
    <source>
        <dbReference type="EMBL" id="MFH6772194.1"/>
    </source>
</evidence>
<evidence type="ECO:0000313" key="5">
    <source>
        <dbReference type="Proteomes" id="UP001610100"/>
    </source>
</evidence>
<feature type="coiled-coil region" evidence="1">
    <location>
        <begin position="231"/>
        <end position="292"/>
    </location>
</feature>
<keyword evidence="2" id="KW-1133">Transmembrane helix</keyword>
<keyword evidence="2" id="KW-0812">Transmembrane</keyword>
<keyword evidence="5" id="KW-1185">Reference proteome</keyword>
<dbReference type="InterPro" id="IPR052336">
    <property type="entry name" value="MlaD_Phospholipid_Transporter"/>
</dbReference>
<dbReference type="Proteomes" id="UP001610100">
    <property type="component" value="Unassembled WGS sequence"/>
</dbReference>
<accession>A0ABW7MZC5</accession>
<keyword evidence="1" id="KW-0175">Coiled coil</keyword>
<dbReference type="RefSeq" id="WP_344741489.1">
    <property type="nucleotide sequence ID" value="NZ_BAABAY010000002.1"/>
</dbReference>
<protein>
    <submittedName>
        <fullName evidence="4">MlaD family protein</fullName>
    </submittedName>
</protein>
<dbReference type="Pfam" id="PF02470">
    <property type="entry name" value="MlaD"/>
    <property type="match status" value="1"/>
</dbReference>
<comment type="caution">
    <text evidence="4">The sequence shown here is derived from an EMBL/GenBank/DDBJ whole genome shotgun (WGS) entry which is preliminary data.</text>
</comment>
<reference evidence="4 5" key="1">
    <citation type="submission" date="2024-02" db="EMBL/GenBank/DDBJ databases">
        <title>A Gaetbulibacter species isolated from tidal flats and genomic insights of their niches.</title>
        <authorList>
            <person name="Ye Y."/>
        </authorList>
    </citation>
    <scope>NUCLEOTIDE SEQUENCE [LARGE SCALE GENOMIC DNA]</scope>
    <source>
        <strain evidence="4 5">KYW382</strain>
    </source>
</reference>
<keyword evidence="2" id="KW-0472">Membrane</keyword>
<sequence length="321" mass="35090">MKISKEVKTSVLVIAGIVLFIFGFNYLKGKNLLNSSRTYYTVYDNVEGLESSTPITINGLRVGKVISIGFKGDGSAHLLVEFTVDSDFEFSKNSKAELYETGLIGGKAIAVVPAFDGAPKAESGATLEGTIKPGLSELVNQRLTPLQEKVEKVTTSVNTAFTNLNDVFDEEAKAKMRKSIEDLDGVLISFKRTSDNLNNMLGDKESNLNKSLANVEHLSSNLSKVSDSLAQANLKSTINDLQSTLNNLNTMIAGINEGNGTMGKLMNDDSLYDNLEGATRQLEELLQDLKLNPKRYVHFSVFGKKAKQYDAEGNEIKDKQD</sequence>
<name>A0ABW7MZC5_9FLAO</name>
<dbReference type="PANTHER" id="PTHR33371">
    <property type="entry name" value="INTERMEMBRANE PHOSPHOLIPID TRANSPORT SYSTEM BINDING PROTEIN MLAD-RELATED"/>
    <property type="match status" value="1"/>
</dbReference>
<feature type="domain" description="Mce/MlaD" evidence="3">
    <location>
        <begin position="37"/>
        <end position="113"/>
    </location>
</feature>
<evidence type="ECO:0000259" key="3">
    <source>
        <dbReference type="Pfam" id="PF02470"/>
    </source>
</evidence>
<dbReference type="PANTHER" id="PTHR33371:SF4">
    <property type="entry name" value="INTERMEMBRANE PHOSPHOLIPID TRANSPORT SYSTEM BINDING PROTEIN MLAD"/>
    <property type="match status" value="1"/>
</dbReference>
<dbReference type="EMBL" id="JBAWKB010000002">
    <property type="protein sequence ID" value="MFH6772194.1"/>
    <property type="molecule type" value="Genomic_DNA"/>
</dbReference>